<protein>
    <submittedName>
        <fullName evidence="3">Chromosome segregation protein SMC</fullName>
    </submittedName>
</protein>
<keyword evidence="1" id="KW-0175">Coiled coil</keyword>
<keyword evidence="4" id="KW-1185">Reference proteome</keyword>
<accession>A0ABW7N4D2</accession>
<keyword evidence="2" id="KW-0472">Membrane</keyword>
<evidence type="ECO:0000256" key="1">
    <source>
        <dbReference type="SAM" id="Coils"/>
    </source>
</evidence>
<gene>
    <name evidence="3" type="ORF">ACHKAR_03275</name>
</gene>
<dbReference type="Proteomes" id="UP001610063">
    <property type="component" value="Unassembled WGS sequence"/>
</dbReference>
<name>A0ABW7N4D2_9BACT</name>
<keyword evidence="2" id="KW-1133">Transmembrane helix</keyword>
<dbReference type="RefSeq" id="WP_159580229.1">
    <property type="nucleotide sequence ID" value="NZ_JBIPKE010000011.1"/>
</dbReference>
<evidence type="ECO:0000256" key="2">
    <source>
        <dbReference type="SAM" id="Phobius"/>
    </source>
</evidence>
<sequence>MEVQNENSTPQSNPKPKDRTALFIGLIVALLGVLIFLYYTNDTLEKEKEAQALELNKTLLQLDSISSQLDSKILTISQLGGEIDTLLKIKQQLETEKKQLLTNQSRQKDLMASLKDRVDGYQELLLAKDVEIEELKKLNEELLTENVELKTEKQQLNESIQEINKAKEELADKVAFASRLKVEGLKVFAVSDGGKEREGEFRSRQVDQLKITFTVADNKVAPIEGKDLLVRIIAPDGNVLFDVTRGSGSFIFEGRELFYSAKQEILYDKNSQLVTVFYKKGSEYATGSYQVEVYTDDYLMGKGSFLVK</sequence>
<reference evidence="3 4" key="1">
    <citation type="journal article" date="2013" name="Int. J. Syst. Evol. Microbiol.">
        <title>Marinoscillum luteum sp. nov., isolated from marine sediment.</title>
        <authorList>
            <person name="Cha I.T."/>
            <person name="Park S.J."/>
            <person name="Kim S.J."/>
            <person name="Kim J.G."/>
            <person name="Jung M.Y."/>
            <person name="Shin K.S."/>
            <person name="Kwon K.K."/>
            <person name="Yang S.H."/>
            <person name="Seo Y.S."/>
            <person name="Rhee S.K."/>
        </authorList>
    </citation>
    <scope>NUCLEOTIDE SEQUENCE [LARGE SCALE GENOMIC DNA]</scope>
    <source>
        <strain evidence="3 4">KCTC 23939</strain>
    </source>
</reference>
<organism evidence="3 4">
    <name type="scientific">Marinoscillum luteum</name>
    <dbReference type="NCBI Taxonomy" id="861051"/>
    <lineage>
        <taxon>Bacteria</taxon>
        <taxon>Pseudomonadati</taxon>
        <taxon>Bacteroidota</taxon>
        <taxon>Cytophagia</taxon>
        <taxon>Cytophagales</taxon>
        <taxon>Reichenbachiellaceae</taxon>
        <taxon>Marinoscillum</taxon>
    </lineage>
</organism>
<feature type="transmembrane region" description="Helical" evidence="2">
    <location>
        <begin position="20"/>
        <end position="39"/>
    </location>
</feature>
<feature type="coiled-coil region" evidence="1">
    <location>
        <begin position="41"/>
        <end position="180"/>
    </location>
</feature>
<evidence type="ECO:0000313" key="4">
    <source>
        <dbReference type="Proteomes" id="UP001610063"/>
    </source>
</evidence>
<evidence type="ECO:0000313" key="3">
    <source>
        <dbReference type="EMBL" id="MFH6982441.1"/>
    </source>
</evidence>
<keyword evidence="2" id="KW-0812">Transmembrane</keyword>
<comment type="caution">
    <text evidence="3">The sequence shown here is derived from an EMBL/GenBank/DDBJ whole genome shotgun (WGS) entry which is preliminary data.</text>
</comment>
<proteinExistence type="predicted"/>
<dbReference type="EMBL" id="JBIPKE010000011">
    <property type="protein sequence ID" value="MFH6982441.1"/>
    <property type="molecule type" value="Genomic_DNA"/>
</dbReference>